<dbReference type="EMBL" id="NKCK01000391">
    <property type="protein sequence ID" value="RSL83111.1"/>
    <property type="molecule type" value="Genomic_DNA"/>
</dbReference>
<evidence type="ECO:0000313" key="2">
    <source>
        <dbReference type="EMBL" id="RSL83111.1"/>
    </source>
</evidence>
<dbReference type="Proteomes" id="UP000287144">
    <property type="component" value="Unassembled WGS sequence"/>
</dbReference>
<protein>
    <recommendedName>
        <fullName evidence="4">SAP domain-containing protein</fullName>
    </recommendedName>
</protein>
<keyword evidence="1" id="KW-0175">Coiled coil</keyword>
<reference evidence="2 3" key="1">
    <citation type="submission" date="2017-06" db="EMBL/GenBank/DDBJ databases">
        <title>Comparative genomic analysis of Ambrosia Fusariam Clade fungi.</title>
        <authorList>
            <person name="Stajich J.E."/>
            <person name="Carrillo J."/>
            <person name="Kijimoto T."/>
            <person name="Eskalen A."/>
            <person name="O'Donnell K."/>
            <person name="Kasson M."/>
        </authorList>
    </citation>
    <scope>NUCLEOTIDE SEQUENCE [LARGE SCALE GENOMIC DNA]</scope>
    <source>
        <strain evidence="2 3">NRRL62579</strain>
    </source>
</reference>
<proteinExistence type="predicted"/>
<keyword evidence="3" id="KW-1185">Reference proteome</keyword>
<comment type="caution">
    <text evidence="2">The sequence shown here is derived from an EMBL/GenBank/DDBJ whole genome shotgun (WGS) entry which is preliminary data.</text>
</comment>
<evidence type="ECO:0000313" key="3">
    <source>
        <dbReference type="Proteomes" id="UP000287144"/>
    </source>
</evidence>
<accession>A0A428RZV6</accession>
<dbReference type="AlphaFoldDB" id="A0A428RZV6"/>
<evidence type="ECO:0000256" key="1">
    <source>
        <dbReference type="SAM" id="Coils"/>
    </source>
</evidence>
<evidence type="ECO:0008006" key="4">
    <source>
        <dbReference type="Google" id="ProtNLM"/>
    </source>
</evidence>
<feature type="coiled-coil region" evidence="1">
    <location>
        <begin position="46"/>
        <end position="73"/>
    </location>
</feature>
<dbReference type="STRING" id="1325735.A0A428RZV6"/>
<sequence length="171" mass="18643">MDEMPVHLPTPNFDIMIQHLQGFTDEFGHCRNLPSVDTGAAVLEAINGINAQLEQLNQNQRQLSAQVDDVGRDLGNKIERLGQRLGYSDLNSMIRLENSSATRSNAEITPLVNVETGEDITPFPATVGDVDAASAADINRILSELGLPTNGTARAKKQRLNRAIGLTLQKR</sequence>
<name>A0A428RZV6_9HYPO</name>
<gene>
    <name evidence="2" type="ORF">CEP52_016804</name>
</gene>
<organism evidence="2 3">
    <name type="scientific">Fusarium oligoseptatum</name>
    <dbReference type="NCBI Taxonomy" id="2604345"/>
    <lineage>
        <taxon>Eukaryota</taxon>
        <taxon>Fungi</taxon>
        <taxon>Dikarya</taxon>
        <taxon>Ascomycota</taxon>
        <taxon>Pezizomycotina</taxon>
        <taxon>Sordariomycetes</taxon>
        <taxon>Hypocreomycetidae</taxon>
        <taxon>Hypocreales</taxon>
        <taxon>Nectriaceae</taxon>
        <taxon>Fusarium</taxon>
        <taxon>Fusarium solani species complex</taxon>
    </lineage>
</organism>